<name>A0A413ISZ8_9BACT</name>
<gene>
    <name evidence="2" type="ORF">DXA50_02010</name>
</gene>
<evidence type="ECO:0008006" key="4">
    <source>
        <dbReference type="Google" id="ProtNLM"/>
    </source>
</evidence>
<dbReference type="AlphaFoldDB" id="A0A413ISZ8"/>
<sequence length="533" mass="61046">MNTNYNNVSMKTIIYQIVFFHLFTLFLGACYDDNGNYDYEEISKITVNGLEKSYSCVAFQDTLHLQPAVISSHVGDEIEYLWTLNPASGDEITLDTIGTERVLNFPVNISQGFYDIVLWITNKSNGVSEFHESSLNVVTQFSEGFYFLKDLGQVADIDLHRWDGTCIQNIMRKMEGKSLSGLPVSLGLDPGYCFLHPETVKYVTTKALTICTQNDVRILNIEDMSTIYTHATMFIGEKPDEKPVYIWRIFNGVGYVSDLGIYFSAQGSMFGSYGTGKFGYPVMLNAVEETRPTRHGICDASYYFFFDLLKDRFMYMDFNGTLYTFRDQPKNEEDKVPCLPSGINLDLKFFMRNYIGWKNTGFAIFEDRQIAGKHYLYTMALGEKPYNPIKKITEIPAIFKLNEAKLCVTDELNSKIIYFVTEDNVLYTYDPALSSEEVLSPEGFDGGEITYLGNRYWTQTNDNTHNFNYMVIATYKNNKYKVYMYETLGGKTYGKPKYVFEGDGKIVGVQYVSPYMNMQSGKFFPLSFDGERI</sequence>
<proteinExistence type="predicted"/>
<dbReference type="EMBL" id="QSCR01000002">
    <property type="protein sequence ID" value="RGY20858.1"/>
    <property type="molecule type" value="Genomic_DNA"/>
</dbReference>
<protein>
    <recommendedName>
        <fullName evidence="4">PKD domain-containing protein</fullName>
    </recommendedName>
</protein>
<accession>A0A413ISZ8</accession>
<organism evidence="2 3">
    <name type="scientific">Butyricimonas virosa</name>
    <dbReference type="NCBI Taxonomy" id="544645"/>
    <lineage>
        <taxon>Bacteria</taxon>
        <taxon>Pseudomonadati</taxon>
        <taxon>Bacteroidota</taxon>
        <taxon>Bacteroidia</taxon>
        <taxon>Bacteroidales</taxon>
        <taxon>Odoribacteraceae</taxon>
        <taxon>Butyricimonas</taxon>
    </lineage>
</organism>
<reference evidence="2 3" key="1">
    <citation type="submission" date="2018-08" db="EMBL/GenBank/DDBJ databases">
        <title>A genome reference for cultivated species of the human gut microbiota.</title>
        <authorList>
            <person name="Zou Y."/>
            <person name="Xue W."/>
            <person name="Luo G."/>
        </authorList>
    </citation>
    <scope>NUCLEOTIDE SEQUENCE [LARGE SCALE GENOMIC DNA]</scope>
    <source>
        <strain evidence="2 3">OF02-7</strain>
    </source>
</reference>
<feature type="transmembrane region" description="Helical" evidence="1">
    <location>
        <begin position="12"/>
        <end position="29"/>
    </location>
</feature>
<keyword evidence="1" id="KW-1133">Transmembrane helix</keyword>
<dbReference type="Proteomes" id="UP000286063">
    <property type="component" value="Unassembled WGS sequence"/>
</dbReference>
<dbReference type="OrthoDB" id="1061929at2"/>
<dbReference type="InterPro" id="IPR032183">
    <property type="entry name" value="PKD-like"/>
</dbReference>
<evidence type="ECO:0000313" key="3">
    <source>
        <dbReference type="Proteomes" id="UP000286063"/>
    </source>
</evidence>
<keyword evidence="1" id="KW-0472">Membrane</keyword>
<evidence type="ECO:0000256" key="1">
    <source>
        <dbReference type="SAM" id="Phobius"/>
    </source>
</evidence>
<evidence type="ECO:0000313" key="2">
    <source>
        <dbReference type="EMBL" id="RGY20858.1"/>
    </source>
</evidence>
<keyword evidence="1" id="KW-0812">Transmembrane</keyword>
<comment type="caution">
    <text evidence="2">The sequence shown here is derived from an EMBL/GenBank/DDBJ whole genome shotgun (WGS) entry which is preliminary data.</text>
</comment>
<dbReference type="Pfam" id="PF16407">
    <property type="entry name" value="PKD_2"/>
    <property type="match status" value="1"/>
</dbReference>